<organism evidence="1 2">
    <name type="scientific">Rhizodiscina lignyota</name>
    <dbReference type="NCBI Taxonomy" id="1504668"/>
    <lineage>
        <taxon>Eukaryota</taxon>
        <taxon>Fungi</taxon>
        <taxon>Dikarya</taxon>
        <taxon>Ascomycota</taxon>
        <taxon>Pezizomycotina</taxon>
        <taxon>Dothideomycetes</taxon>
        <taxon>Pleosporomycetidae</taxon>
        <taxon>Aulographales</taxon>
        <taxon>Rhizodiscinaceae</taxon>
        <taxon>Rhizodiscina</taxon>
    </lineage>
</organism>
<gene>
    <name evidence="1" type="ORF">NA57DRAFT_77202</name>
</gene>
<reference evidence="1" key="1">
    <citation type="journal article" date="2020" name="Stud. Mycol.">
        <title>101 Dothideomycetes genomes: a test case for predicting lifestyles and emergence of pathogens.</title>
        <authorList>
            <person name="Haridas S."/>
            <person name="Albert R."/>
            <person name="Binder M."/>
            <person name="Bloem J."/>
            <person name="Labutti K."/>
            <person name="Salamov A."/>
            <person name="Andreopoulos B."/>
            <person name="Baker S."/>
            <person name="Barry K."/>
            <person name="Bills G."/>
            <person name="Bluhm B."/>
            <person name="Cannon C."/>
            <person name="Castanera R."/>
            <person name="Culley D."/>
            <person name="Daum C."/>
            <person name="Ezra D."/>
            <person name="Gonzalez J."/>
            <person name="Henrissat B."/>
            <person name="Kuo A."/>
            <person name="Liang C."/>
            <person name="Lipzen A."/>
            <person name="Lutzoni F."/>
            <person name="Magnuson J."/>
            <person name="Mondo S."/>
            <person name="Nolan M."/>
            <person name="Ohm R."/>
            <person name="Pangilinan J."/>
            <person name="Park H.-J."/>
            <person name="Ramirez L."/>
            <person name="Alfaro M."/>
            <person name="Sun H."/>
            <person name="Tritt A."/>
            <person name="Yoshinaga Y."/>
            <person name="Zwiers L.-H."/>
            <person name="Turgeon B."/>
            <person name="Goodwin S."/>
            <person name="Spatafora J."/>
            <person name="Crous P."/>
            <person name="Grigoriev I."/>
        </authorList>
    </citation>
    <scope>NUCLEOTIDE SEQUENCE</scope>
    <source>
        <strain evidence="1">CBS 133067</strain>
    </source>
</reference>
<accession>A0A9P4M606</accession>
<sequence length="278" mass="32096">MLIQRGLCHIVASGVPATKGMLLWLERHPEYHNLLTLSCVAHPEFIGIYASAEQFQVNIEKLKEIGKATGLQVETDWLRKSGGQTKIPIKKLQLVVKKPAYKYVPVQTSGGKKARRAEYYYVHQEQLRVKQRNYYNRHKDDPAFKTKNRARTKKTYDLKSKDPIWMAIQRAANRKSVAKYGHTARFKARKVRSAQKSQARKRAAGLPLKKFRRCDPCGKWVESNPTPWKQMWDEDKGIRATNPSTDEKAYETLNAVAANSTEDWEKDTLERISRIVQK</sequence>
<keyword evidence="2" id="KW-1185">Reference proteome</keyword>
<protein>
    <submittedName>
        <fullName evidence="1">Uncharacterized protein</fullName>
    </submittedName>
</protein>
<comment type="caution">
    <text evidence="1">The sequence shown here is derived from an EMBL/GenBank/DDBJ whole genome shotgun (WGS) entry which is preliminary data.</text>
</comment>
<evidence type="ECO:0000313" key="1">
    <source>
        <dbReference type="EMBL" id="KAF2098410.1"/>
    </source>
</evidence>
<dbReference type="Proteomes" id="UP000799772">
    <property type="component" value="Unassembled WGS sequence"/>
</dbReference>
<dbReference type="EMBL" id="ML978127">
    <property type="protein sequence ID" value="KAF2098410.1"/>
    <property type="molecule type" value="Genomic_DNA"/>
</dbReference>
<name>A0A9P4M606_9PEZI</name>
<dbReference type="AlphaFoldDB" id="A0A9P4M606"/>
<proteinExistence type="predicted"/>
<evidence type="ECO:0000313" key="2">
    <source>
        <dbReference type="Proteomes" id="UP000799772"/>
    </source>
</evidence>